<comment type="caution">
    <text evidence="2">The sequence shown here is derived from an EMBL/GenBank/DDBJ whole genome shotgun (WGS) entry which is preliminary data.</text>
</comment>
<organism evidence="2 3">
    <name type="scientific">Gordonia humi</name>
    <dbReference type="NCBI Taxonomy" id="686429"/>
    <lineage>
        <taxon>Bacteria</taxon>
        <taxon>Bacillati</taxon>
        <taxon>Actinomycetota</taxon>
        <taxon>Actinomycetes</taxon>
        <taxon>Mycobacteriales</taxon>
        <taxon>Gordoniaceae</taxon>
        <taxon>Gordonia</taxon>
    </lineage>
</organism>
<reference evidence="2 3" key="1">
    <citation type="submission" date="2020-08" db="EMBL/GenBank/DDBJ databases">
        <title>Sequencing the genomes of 1000 actinobacteria strains.</title>
        <authorList>
            <person name="Klenk H.-P."/>
        </authorList>
    </citation>
    <scope>NUCLEOTIDE SEQUENCE [LARGE SCALE GENOMIC DNA]</scope>
    <source>
        <strain evidence="2 3">DSM 45298</strain>
    </source>
</reference>
<feature type="compositionally biased region" description="Basic and acidic residues" evidence="1">
    <location>
        <begin position="31"/>
        <end position="63"/>
    </location>
</feature>
<dbReference type="AlphaFoldDB" id="A0A840EXH0"/>
<dbReference type="Proteomes" id="UP000551501">
    <property type="component" value="Unassembled WGS sequence"/>
</dbReference>
<protein>
    <submittedName>
        <fullName evidence="2">Uncharacterized protein</fullName>
    </submittedName>
</protein>
<sequence length="679" mass="73179">MLVNEVSATERSGETGDGATALAGRSISLGLDERKPRATDVDGAPREHGRSAAEAARSAEADVDVERDPLVIYPKTRRENASSPTVAVPDTPETAFDLGFQFPDGRDVADAGLAASSMLGGTPALERAAQRGSGRPGVDPGSVAAAFAVSDQAPRSLGGRFKGVVVAESARRTTEVESLSFSLRISTGAVSLAAVSPVRAAAAAERAAQVSIADSRSSDQVASVLRAWIEGGPSGVIGGVRRSEFPALGGRSVSLWWDVLTAETQRGLMRAAASAAGAVHLSERGESTREITEWSRKSRASMVKALAELDYSPIIGASGIPCMVTLTYPGCWLRVAPDGPTVKKHLDAFRHRFERRYGAISAVWKLEFQGRRSARCGCEGCDPVPYRGRDDGRAPHFHVWLAMPTERNGWACVERPIASASSTRLARSASGLFRVSWRQATSTTDRDQGTVARQRSFTTEAAADEFFATHRAPVWVDEVVAETPGGFSEWLAAAWSEVVGHPDREHRRRHREVLRRSVSVVEGLRASDPKRLAVYFAKHGAAQGDSESSGKEYQHFVPEAWRGRGDGPGRFWGYWGLSRVASSVTLSTVDFIRAKRVMRRWSRSRAVYPPGAVYPAAVHPNVVVRRRERGRPRADGSRRTRRCRSRRTLLGGGGMVGGFACVNSGPDFGVSVARAVALW</sequence>
<name>A0A840EXH0_9ACTN</name>
<gene>
    <name evidence="2" type="ORF">BKA16_001566</name>
</gene>
<evidence type="ECO:0000313" key="2">
    <source>
        <dbReference type="EMBL" id="MBB4135014.1"/>
    </source>
</evidence>
<keyword evidence="3" id="KW-1185">Reference proteome</keyword>
<accession>A0A840EXH0</accession>
<dbReference type="EMBL" id="JACIFP010000001">
    <property type="protein sequence ID" value="MBB4135014.1"/>
    <property type="molecule type" value="Genomic_DNA"/>
</dbReference>
<evidence type="ECO:0000313" key="3">
    <source>
        <dbReference type="Proteomes" id="UP000551501"/>
    </source>
</evidence>
<evidence type="ECO:0000256" key="1">
    <source>
        <dbReference type="SAM" id="MobiDB-lite"/>
    </source>
</evidence>
<feature type="compositionally biased region" description="Polar residues" evidence="1">
    <location>
        <begin position="1"/>
        <end position="10"/>
    </location>
</feature>
<proteinExistence type="predicted"/>
<feature type="region of interest" description="Disordered" evidence="1">
    <location>
        <begin position="1"/>
        <end position="63"/>
    </location>
</feature>